<feature type="non-terminal residue" evidence="3">
    <location>
        <position position="1"/>
    </location>
</feature>
<keyword evidence="4" id="KW-1185">Reference proteome</keyword>
<feature type="transmembrane region" description="Helical" evidence="2">
    <location>
        <begin position="12"/>
        <end position="30"/>
    </location>
</feature>
<reference evidence="3 4" key="1">
    <citation type="submission" date="2020-09" db="EMBL/GenBank/DDBJ databases">
        <title>De no assembly of potato wild relative species, Solanum commersonii.</title>
        <authorList>
            <person name="Cho K."/>
        </authorList>
    </citation>
    <scope>NUCLEOTIDE SEQUENCE [LARGE SCALE GENOMIC DNA]</scope>
    <source>
        <strain evidence="3">LZ3.2</strain>
        <tissue evidence="3">Leaf</tissue>
    </source>
</reference>
<gene>
    <name evidence="3" type="ORF">H5410_021491</name>
</gene>
<dbReference type="AlphaFoldDB" id="A0A9J5ZC46"/>
<dbReference type="Proteomes" id="UP000824120">
    <property type="component" value="Chromosome 4"/>
</dbReference>
<proteinExistence type="predicted"/>
<evidence type="ECO:0000256" key="2">
    <source>
        <dbReference type="SAM" id="Phobius"/>
    </source>
</evidence>
<evidence type="ECO:0000256" key="1">
    <source>
        <dbReference type="SAM" id="MobiDB-lite"/>
    </source>
</evidence>
<evidence type="ECO:0000313" key="3">
    <source>
        <dbReference type="EMBL" id="KAG5610210.1"/>
    </source>
</evidence>
<name>A0A9J5ZC46_SOLCO</name>
<keyword evidence="2" id="KW-1133">Transmembrane helix</keyword>
<sequence>KGRKGSCQCTLSLFIGVLVAGVAVCIWASVPGVAADGIVVPDPSGAAVDLSFGNVWITGCTTDSIRSDINSSSVSASNSVCAAPSPYTSPVVLGASSSSALSNNEVHDHLRGLPLSALSSNDSHCKGINRSLKGGQLPHLQDHGLSDPGKVGRMRKHLEPVRKRTKQWVYLGLRGRSSVCWSCSPPVNLLLSELGLDTSNVDPPLGHDRTKASRLRMAHNRIVLGWHESAADEAKSEPESDVHVPLLNGSSCIHPPRGGARNHKSQPNLQVIKGLNNRQPLAPTPYKQYKTLLPRRECRGLGGSVNCSNQWYQRVSNTSGCLPSRSSKDSNFSSMMVRKPSPFYLFNILGGGTIRSDGVTKGAWVGTESVAQLDWCLPYLQKIEKKLKCKNTKVSADRLTDPVDESPNLFGDLSQARQRDWLNN</sequence>
<organism evidence="3 4">
    <name type="scientific">Solanum commersonii</name>
    <name type="common">Commerson's wild potato</name>
    <name type="synonym">Commerson's nightshade</name>
    <dbReference type="NCBI Taxonomy" id="4109"/>
    <lineage>
        <taxon>Eukaryota</taxon>
        <taxon>Viridiplantae</taxon>
        <taxon>Streptophyta</taxon>
        <taxon>Embryophyta</taxon>
        <taxon>Tracheophyta</taxon>
        <taxon>Spermatophyta</taxon>
        <taxon>Magnoliopsida</taxon>
        <taxon>eudicotyledons</taxon>
        <taxon>Gunneridae</taxon>
        <taxon>Pentapetalae</taxon>
        <taxon>asterids</taxon>
        <taxon>lamiids</taxon>
        <taxon>Solanales</taxon>
        <taxon>Solanaceae</taxon>
        <taxon>Solanoideae</taxon>
        <taxon>Solaneae</taxon>
        <taxon>Solanum</taxon>
    </lineage>
</organism>
<feature type="region of interest" description="Disordered" evidence="1">
    <location>
        <begin position="132"/>
        <end position="152"/>
    </location>
</feature>
<evidence type="ECO:0000313" key="4">
    <source>
        <dbReference type="Proteomes" id="UP000824120"/>
    </source>
</evidence>
<accession>A0A9J5ZC46</accession>
<comment type="caution">
    <text evidence="3">The sequence shown here is derived from an EMBL/GenBank/DDBJ whole genome shotgun (WGS) entry which is preliminary data.</text>
</comment>
<protein>
    <submittedName>
        <fullName evidence="3">Uncharacterized protein</fullName>
    </submittedName>
</protein>
<keyword evidence="2" id="KW-0812">Transmembrane</keyword>
<keyword evidence="2" id="KW-0472">Membrane</keyword>
<dbReference type="EMBL" id="JACXVP010000004">
    <property type="protein sequence ID" value="KAG5610210.1"/>
    <property type="molecule type" value="Genomic_DNA"/>
</dbReference>